<gene>
    <name evidence="3" type="ORF">Godav_004379</name>
</gene>
<dbReference type="EMBL" id="JABFAC010000010">
    <property type="protein sequence ID" value="MBA0626775.1"/>
    <property type="molecule type" value="Genomic_DNA"/>
</dbReference>
<dbReference type="Proteomes" id="UP000593561">
    <property type="component" value="Unassembled WGS sequence"/>
</dbReference>
<dbReference type="InterPro" id="IPR053198">
    <property type="entry name" value="Gynoecium_Dev_Regulator"/>
</dbReference>
<feature type="compositionally biased region" description="Polar residues" evidence="1">
    <location>
        <begin position="527"/>
        <end position="540"/>
    </location>
</feature>
<evidence type="ECO:0000259" key="2">
    <source>
        <dbReference type="SMART" id="SM00666"/>
    </source>
</evidence>
<keyword evidence="4" id="KW-1185">Reference proteome</keyword>
<dbReference type="Pfam" id="PF00564">
    <property type="entry name" value="PB1"/>
    <property type="match status" value="1"/>
</dbReference>
<dbReference type="InterPro" id="IPR000270">
    <property type="entry name" value="PB1_dom"/>
</dbReference>
<feature type="region of interest" description="Disordered" evidence="1">
    <location>
        <begin position="362"/>
        <end position="391"/>
    </location>
</feature>
<dbReference type="SMART" id="SM00666">
    <property type="entry name" value="PB1"/>
    <property type="match status" value="1"/>
</dbReference>
<feature type="domain" description="PB1" evidence="2">
    <location>
        <begin position="167"/>
        <end position="254"/>
    </location>
</feature>
<dbReference type="AlphaFoldDB" id="A0A7J8SLR5"/>
<dbReference type="CDD" id="cd06410">
    <property type="entry name" value="PB1_UP2"/>
    <property type="match status" value="1"/>
</dbReference>
<dbReference type="SUPFAM" id="SSF54277">
    <property type="entry name" value="CAD &amp; PB1 domains"/>
    <property type="match status" value="1"/>
</dbReference>
<protein>
    <recommendedName>
        <fullName evidence="2">PB1 domain-containing protein</fullName>
    </recommendedName>
</protein>
<dbReference type="PANTHER" id="PTHR31066:SF33">
    <property type="entry name" value="OS07G0556300 PROTEIN"/>
    <property type="match status" value="1"/>
</dbReference>
<proteinExistence type="predicted"/>
<accession>A0A7J8SLR5</accession>
<dbReference type="Gene3D" id="3.10.20.90">
    <property type="entry name" value="Phosphatidylinositol 3-kinase Catalytic Subunit, Chain A, domain 1"/>
    <property type="match status" value="1"/>
</dbReference>
<evidence type="ECO:0000313" key="3">
    <source>
        <dbReference type="EMBL" id="MBA0626775.1"/>
    </source>
</evidence>
<reference evidence="3 4" key="1">
    <citation type="journal article" date="2019" name="Genome Biol. Evol.">
        <title>Insights into the evolution of the New World diploid cottons (Gossypium, subgenus Houzingenia) based on genome sequencing.</title>
        <authorList>
            <person name="Grover C.E."/>
            <person name="Arick M.A. 2nd"/>
            <person name="Thrash A."/>
            <person name="Conover J.L."/>
            <person name="Sanders W.S."/>
            <person name="Peterson D.G."/>
            <person name="Frelichowski J.E."/>
            <person name="Scheffler J.A."/>
            <person name="Scheffler B.E."/>
            <person name="Wendel J.F."/>
        </authorList>
    </citation>
    <scope>NUCLEOTIDE SEQUENCE [LARGE SCALE GENOMIC DNA]</scope>
    <source>
        <strain evidence="3">27</strain>
        <tissue evidence="3">Leaf</tissue>
    </source>
</reference>
<evidence type="ECO:0000313" key="4">
    <source>
        <dbReference type="Proteomes" id="UP000593561"/>
    </source>
</evidence>
<dbReference type="FunFam" id="3.10.20.90:FF:000058">
    <property type="entry name" value="Octicosapeptide/phox/Bem1p domain kinase superfamily protein"/>
    <property type="match status" value="1"/>
</dbReference>
<feature type="non-terminal residue" evidence="3">
    <location>
        <position position="540"/>
    </location>
</feature>
<name>A0A7J8SLR5_GOSDV</name>
<organism evidence="3 4">
    <name type="scientific">Gossypium davidsonii</name>
    <name type="common">Davidson's cotton</name>
    <name type="synonym">Gossypium klotzschianum subsp. davidsonii</name>
    <dbReference type="NCBI Taxonomy" id="34287"/>
    <lineage>
        <taxon>Eukaryota</taxon>
        <taxon>Viridiplantae</taxon>
        <taxon>Streptophyta</taxon>
        <taxon>Embryophyta</taxon>
        <taxon>Tracheophyta</taxon>
        <taxon>Spermatophyta</taxon>
        <taxon>Magnoliopsida</taxon>
        <taxon>eudicotyledons</taxon>
        <taxon>Gunneridae</taxon>
        <taxon>Pentapetalae</taxon>
        <taxon>rosids</taxon>
        <taxon>malvids</taxon>
        <taxon>Malvales</taxon>
        <taxon>Malvaceae</taxon>
        <taxon>Malvoideae</taxon>
        <taxon>Gossypium</taxon>
    </lineage>
</organism>
<evidence type="ECO:0000256" key="1">
    <source>
        <dbReference type="SAM" id="MobiDB-lite"/>
    </source>
</evidence>
<feature type="region of interest" description="Disordered" evidence="1">
    <location>
        <begin position="518"/>
        <end position="540"/>
    </location>
</feature>
<sequence>TKVREDSINSGTKRGLTRGHVAAYYLDSNNRAPEQHVVALPAAPTCSNPRTFNSVLWKKIEDKLSLPAHTSFLNSFYHCHTSAYWVSPSMYDSRESVSSSSVEKPSKAKTFFNGESNALRPTFLLSVVLIAATGNYQLINMSSHHLSELDSTTDSVASSPRSEHHAPHDARLRYAGGDTRIVAVHRSTSFAAILTKLSKLSGIANVSVKYQLPNEDLDALISVTTDEDLENMMEEYDRLAQNHNPRLRIFLFSKGDDSRTSSISSLLDGSVNREHWFLDALNSGANASGLERGRSEVSSIVSEVPDYLFGLDNPDEAQPRGPKLSTRQLLHENVSVSDPGSPAPVVSSSPFCSTSSAPVVVPSMPDLPPVKTKPDNPEPGFESKQNQTESLVEQPVLQPTTYSGSPMWHYIPGSHYSVPPAQQIPVYYVPGPVQSGNPQVQPVQIRPQYVQQYPMSTGQIPVGYHQPVAGVGQAYRPVTHVDPYDPALRVAPDGVKQPIYYGVRNAGPVPVYSGMVVPGGEELGRSGSDSTQGRVSQEGR</sequence>
<comment type="caution">
    <text evidence="3">The sequence shown here is derived from an EMBL/GenBank/DDBJ whole genome shotgun (WGS) entry which is preliminary data.</text>
</comment>
<dbReference type="PANTHER" id="PTHR31066">
    <property type="entry name" value="OS05G0427100 PROTEIN-RELATED"/>
    <property type="match status" value="1"/>
</dbReference>